<feature type="signal peptide" evidence="1">
    <location>
        <begin position="1"/>
        <end position="25"/>
    </location>
</feature>
<dbReference type="PROSITE" id="PS51257">
    <property type="entry name" value="PROKAR_LIPOPROTEIN"/>
    <property type="match status" value="1"/>
</dbReference>
<reference evidence="3 4" key="1">
    <citation type="submission" date="2016-11" db="EMBL/GenBank/DDBJ databases">
        <authorList>
            <person name="Jaros S."/>
            <person name="Januszkiewicz K."/>
            <person name="Wedrychowicz H."/>
        </authorList>
    </citation>
    <scope>NUCLEOTIDE SEQUENCE [LARGE SCALE GENOMIC DNA]</scope>
    <source>
        <strain evidence="3 4">CGMCC 1.8863</strain>
    </source>
</reference>
<sequence>MKIMKNLFKISGLAGIALMAMVSCSKNDDTAMEGESYNTSFEVTDAPIDNADVEAVFVTIANVTVDGKALEGFSATTVNLAALVNGKTAALGNLDLQARSYSDIVFELDFDKDVNGDAPGCYVEKANGEKDALVAASNKIKITDSFEVLAQAKNVIVIDFDLRKTIKEEKSALSSDFDFVTMSELSAGIRTVNKETTGKISGTASDSQNTSDKIIVYAYKKGTFNADVETKGKGESGVTFANAVTSAEVKKGITSSYSLDFLEEGEYELIFASYKEEGNGFSFNSLLEVESATGLKLGLIDVNSALNLTVNVKVTGAVQ</sequence>
<keyword evidence="4" id="KW-1185">Reference proteome</keyword>
<dbReference type="InterPro" id="IPR025491">
    <property type="entry name" value="DUF4382"/>
</dbReference>
<dbReference type="STRING" id="558155.SAMN04487911_104156"/>
<organism evidence="3 4">
    <name type="scientific">Arenibacter nanhaiticus</name>
    <dbReference type="NCBI Taxonomy" id="558155"/>
    <lineage>
        <taxon>Bacteria</taxon>
        <taxon>Pseudomonadati</taxon>
        <taxon>Bacteroidota</taxon>
        <taxon>Flavobacteriia</taxon>
        <taxon>Flavobacteriales</taxon>
        <taxon>Flavobacteriaceae</taxon>
        <taxon>Arenibacter</taxon>
    </lineage>
</organism>
<protein>
    <recommendedName>
        <fullName evidence="2">DUF4382 domain-containing protein</fullName>
    </recommendedName>
</protein>
<dbReference type="Proteomes" id="UP000184231">
    <property type="component" value="Unassembled WGS sequence"/>
</dbReference>
<name>A0A1M6D4N2_9FLAO</name>
<gene>
    <name evidence="3" type="ORF">SAMN04487911_104156</name>
</gene>
<dbReference type="EMBL" id="FQYX01000004">
    <property type="protein sequence ID" value="SHI68054.1"/>
    <property type="molecule type" value="Genomic_DNA"/>
</dbReference>
<evidence type="ECO:0000259" key="2">
    <source>
        <dbReference type="Pfam" id="PF14321"/>
    </source>
</evidence>
<keyword evidence="1" id="KW-0732">Signal</keyword>
<feature type="domain" description="DUF4382" evidence="2">
    <location>
        <begin position="40"/>
        <end position="169"/>
    </location>
</feature>
<dbReference type="AlphaFoldDB" id="A0A1M6D4N2"/>
<evidence type="ECO:0000313" key="3">
    <source>
        <dbReference type="EMBL" id="SHI68054.1"/>
    </source>
</evidence>
<accession>A0A1M6D4N2</accession>
<evidence type="ECO:0000313" key="4">
    <source>
        <dbReference type="Proteomes" id="UP000184231"/>
    </source>
</evidence>
<feature type="chain" id="PRO_5013087583" description="DUF4382 domain-containing protein" evidence="1">
    <location>
        <begin position="26"/>
        <end position="319"/>
    </location>
</feature>
<proteinExistence type="predicted"/>
<evidence type="ECO:0000256" key="1">
    <source>
        <dbReference type="SAM" id="SignalP"/>
    </source>
</evidence>
<dbReference type="Pfam" id="PF14321">
    <property type="entry name" value="DUF4382"/>
    <property type="match status" value="1"/>
</dbReference>